<dbReference type="AlphaFoldDB" id="A0A239GU68"/>
<keyword evidence="1" id="KW-0472">Membrane</keyword>
<evidence type="ECO:0008006" key="4">
    <source>
        <dbReference type="Google" id="ProtNLM"/>
    </source>
</evidence>
<dbReference type="OrthoDB" id="2067339at2"/>
<sequence>MNLCNSKLGWILLIVAIFGDFAVAYVLGFYYTGYSHMKQVMSALGSPRSPIAIFYNSWLIILGILICISAVNFYNTYNEVSRGYAYSGLIILLVFGIGAGIIAGIFSVNEGKEIETLASKIHGIGAGIGFLALAFIPLIVGVLSFKASDNMTGIISVIFFILSIAFFVLFIMSEKDVFKNTGNWAKWTLATITIGKYVYAIIIDSTKAHYVRSYLIEGLLESSVEDII</sequence>
<dbReference type="Pfam" id="PF06197">
    <property type="entry name" value="DUF998"/>
    <property type="match status" value="1"/>
</dbReference>
<dbReference type="Proteomes" id="UP000198304">
    <property type="component" value="Unassembled WGS sequence"/>
</dbReference>
<evidence type="ECO:0000313" key="2">
    <source>
        <dbReference type="EMBL" id="SNS72053.1"/>
    </source>
</evidence>
<dbReference type="InterPro" id="IPR009339">
    <property type="entry name" value="DUF998"/>
</dbReference>
<organism evidence="2 3">
    <name type="scientific">Anaerovirgula multivorans</name>
    <dbReference type="NCBI Taxonomy" id="312168"/>
    <lineage>
        <taxon>Bacteria</taxon>
        <taxon>Bacillati</taxon>
        <taxon>Bacillota</taxon>
        <taxon>Clostridia</taxon>
        <taxon>Peptostreptococcales</taxon>
        <taxon>Natronincolaceae</taxon>
        <taxon>Anaerovirgula</taxon>
    </lineage>
</organism>
<reference evidence="2 3" key="1">
    <citation type="submission" date="2017-06" db="EMBL/GenBank/DDBJ databases">
        <authorList>
            <person name="Kim H.J."/>
            <person name="Triplett B.A."/>
        </authorList>
    </citation>
    <scope>NUCLEOTIDE SEQUENCE [LARGE SCALE GENOMIC DNA]</scope>
    <source>
        <strain evidence="2 3">SCA</strain>
    </source>
</reference>
<feature type="transmembrane region" description="Helical" evidence="1">
    <location>
        <begin position="12"/>
        <end position="32"/>
    </location>
</feature>
<feature type="transmembrane region" description="Helical" evidence="1">
    <location>
        <begin position="151"/>
        <end position="172"/>
    </location>
</feature>
<feature type="transmembrane region" description="Helical" evidence="1">
    <location>
        <begin position="184"/>
        <end position="203"/>
    </location>
</feature>
<keyword evidence="3" id="KW-1185">Reference proteome</keyword>
<name>A0A239GU68_9FIRM</name>
<keyword evidence="1" id="KW-1133">Transmembrane helix</keyword>
<feature type="transmembrane region" description="Helical" evidence="1">
    <location>
        <begin position="53"/>
        <end position="74"/>
    </location>
</feature>
<keyword evidence="1" id="KW-0812">Transmembrane</keyword>
<protein>
    <recommendedName>
        <fullName evidence="4">DUF998 domain-containing protein</fullName>
    </recommendedName>
</protein>
<dbReference type="EMBL" id="FZOJ01000018">
    <property type="protein sequence ID" value="SNS72053.1"/>
    <property type="molecule type" value="Genomic_DNA"/>
</dbReference>
<evidence type="ECO:0000256" key="1">
    <source>
        <dbReference type="SAM" id="Phobius"/>
    </source>
</evidence>
<accession>A0A239GU68</accession>
<proteinExistence type="predicted"/>
<gene>
    <name evidence="2" type="ORF">SAMN05446037_101869</name>
</gene>
<feature type="transmembrane region" description="Helical" evidence="1">
    <location>
        <begin position="86"/>
        <end position="109"/>
    </location>
</feature>
<evidence type="ECO:0000313" key="3">
    <source>
        <dbReference type="Proteomes" id="UP000198304"/>
    </source>
</evidence>
<feature type="transmembrane region" description="Helical" evidence="1">
    <location>
        <begin position="121"/>
        <end position="145"/>
    </location>
</feature>
<dbReference type="RefSeq" id="WP_089283955.1">
    <property type="nucleotide sequence ID" value="NZ_FZOJ01000018.1"/>
</dbReference>